<keyword evidence="8" id="KW-0067">ATP-binding</keyword>
<comment type="subcellular location">
    <subcellularLocation>
        <location evidence="1">Cell membrane</location>
        <topology evidence="1">Multi-pass membrane protein</topology>
    </subcellularLocation>
</comment>
<feature type="domain" description="SpoOB alpha-helical" evidence="13">
    <location>
        <begin position="331"/>
        <end position="368"/>
    </location>
</feature>
<evidence type="ECO:0000256" key="6">
    <source>
        <dbReference type="ARBA" id="ARBA00022741"/>
    </source>
</evidence>
<evidence type="ECO:0000256" key="11">
    <source>
        <dbReference type="ARBA" id="ARBA00023136"/>
    </source>
</evidence>
<dbReference type="AlphaFoldDB" id="A0A429ZFF9"/>
<evidence type="ECO:0000259" key="14">
    <source>
        <dbReference type="Pfam" id="PF17203"/>
    </source>
</evidence>
<evidence type="ECO:0000256" key="4">
    <source>
        <dbReference type="ARBA" id="ARBA00022679"/>
    </source>
</evidence>
<evidence type="ECO:0000256" key="12">
    <source>
        <dbReference type="SAM" id="Phobius"/>
    </source>
</evidence>
<proteinExistence type="predicted"/>
<dbReference type="GO" id="GO:0005524">
    <property type="term" value="F:ATP binding"/>
    <property type="evidence" value="ECO:0007669"/>
    <property type="project" value="UniProtKB-KW"/>
</dbReference>
<keyword evidence="4" id="KW-0808">Transferase</keyword>
<reference evidence="15 16" key="1">
    <citation type="submission" date="2017-05" db="EMBL/GenBank/DDBJ databases">
        <title>Vagococcus spp. assemblies.</title>
        <authorList>
            <person name="Gulvik C.A."/>
        </authorList>
    </citation>
    <scope>NUCLEOTIDE SEQUENCE [LARGE SCALE GENOMIC DNA]</scope>
    <source>
        <strain evidence="15 16">NCFB 2777</strain>
    </source>
</reference>
<evidence type="ECO:0000256" key="1">
    <source>
        <dbReference type="ARBA" id="ARBA00004651"/>
    </source>
</evidence>
<dbReference type="SUPFAM" id="SSF103190">
    <property type="entry name" value="Sensory domain-like"/>
    <property type="match status" value="1"/>
</dbReference>
<evidence type="ECO:0000256" key="2">
    <source>
        <dbReference type="ARBA" id="ARBA00022475"/>
    </source>
</evidence>
<dbReference type="InterPro" id="IPR033463">
    <property type="entry name" value="sCache_3"/>
</dbReference>
<keyword evidence="7" id="KW-0418">Kinase</keyword>
<keyword evidence="11 12" id="KW-0472">Membrane</keyword>
<keyword evidence="5 12" id="KW-0812">Transmembrane</keyword>
<dbReference type="SUPFAM" id="SSF55890">
    <property type="entry name" value="Sporulation response regulatory protein Spo0B"/>
    <property type="match status" value="1"/>
</dbReference>
<evidence type="ECO:0000256" key="8">
    <source>
        <dbReference type="ARBA" id="ARBA00022840"/>
    </source>
</evidence>
<evidence type="ECO:0000256" key="7">
    <source>
        <dbReference type="ARBA" id="ARBA00022777"/>
    </source>
</evidence>
<keyword evidence="6" id="KW-0547">Nucleotide-binding</keyword>
<dbReference type="InterPro" id="IPR016120">
    <property type="entry name" value="Sig_transdc_His_kin_SpoOB"/>
</dbReference>
<evidence type="ECO:0000256" key="10">
    <source>
        <dbReference type="ARBA" id="ARBA00023012"/>
    </source>
</evidence>
<feature type="domain" description="Single cache" evidence="14">
    <location>
        <begin position="43"/>
        <end position="172"/>
    </location>
</feature>
<dbReference type="GO" id="GO:0005886">
    <property type="term" value="C:plasma membrane"/>
    <property type="evidence" value="ECO:0007669"/>
    <property type="project" value="UniProtKB-SubCell"/>
</dbReference>
<dbReference type="InterPro" id="IPR029151">
    <property type="entry name" value="Sensor-like_sf"/>
</dbReference>
<evidence type="ECO:0000313" key="15">
    <source>
        <dbReference type="EMBL" id="RST92407.1"/>
    </source>
</evidence>
<feature type="transmembrane region" description="Helical" evidence="12">
    <location>
        <begin position="12"/>
        <end position="31"/>
    </location>
</feature>
<dbReference type="InterPro" id="IPR039506">
    <property type="entry name" value="SPOB_a"/>
</dbReference>
<dbReference type="GO" id="GO:0000155">
    <property type="term" value="F:phosphorelay sensor kinase activity"/>
    <property type="evidence" value="ECO:0007669"/>
    <property type="project" value="InterPro"/>
</dbReference>
<dbReference type="Pfam" id="PF14689">
    <property type="entry name" value="SPOB_a"/>
    <property type="match status" value="1"/>
</dbReference>
<keyword evidence="16" id="KW-1185">Reference proteome</keyword>
<dbReference type="Proteomes" id="UP000287239">
    <property type="component" value="Unassembled WGS sequence"/>
</dbReference>
<dbReference type="RefSeq" id="WP_126781915.1">
    <property type="nucleotide sequence ID" value="NZ_NGJU01000023.1"/>
</dbReference>
<dbReference type="EMBL" id="NGJU01000023">
    <property type="protein sequence ID" value="RST92407.1"/>
    <property type="molecule type" value="Genomic_DNA"/>
</dbReference>
<evidence type="ECO:0000256" key="3">
    <source>
        <dbReference type="ARBA" id="ARBA00022553"/>
    </source>
</evidence>
<dbReference type="Gene3D" id="3.30.450.20">
    <property type="entry name" value="PAS domain"/>
    <property type="match status" value="2"/>
</dbReference>
<evidence type="ECO:0000313" key="16">
    <source>
        <dbReference type="Proteomes" id="UP000287239"/>
    </source>
</evidence>
<keyword evidence="3" id="KW-0597">Phosphoprotein</keyword>
<feature type="transmembrane region" description="Helical" evidence="12">
    <location>
        <begin position="175"/>
        <end position="197"/>
    </location>
</feature>
<keyword evidence="10" id="KW-0902">Two-component regulatory system</keyword>
<keyword evidence="2" id="KW-1003">Cell membrane</keyword>
<dbReference type="Pfam" id="PF17203">
    <property type="entry name" value="sCache_3_2"/>
    <property type="match status" value="1"/>
</dbReference>
<dbReference type="OrthoDB" id="9792686at2"/>
<dbReference type="GeneID" id="98569306"/>
<keyword evidence="9 12" id="KW-1133">Transmembrane helix</keyword>
<gene>
    <name evidence="15" type="ORF">CBF35_13220</name>
</gene>
<name>A0A429ZFF9_9ENTE</name>
<accession>A0A429ZFF9</accession>
<comment type="caution">
    <text evidence="15">The sequence shown here is derived from an EMBL/GenBank/DDBJ whole genome shotgun (WGS) entry which is preliminary data.</text>
</comment>
<sequence length="522" mass="59689">MKKSRFSLWMRLTLLILLGIIITVSFLFYRINQQIIETNQLRQEKTLLELGHFLARDQQVIAALKSETSTPEIQQLTQAAEKDFDLDFVVVMTMAKIRLTHPNPEKIYQPFEGGDEEQAVTKGVETVSTATGTLGQSLRGFVPVFDRNKEEIGVISIGMTTTRLSETLTQARKNLSLSLCLSLFISLMIAVFTAFTLKRQMHDLEPKEIGILLEERNAMFQNLHDGVIVTNQRNEVTLVNQAGIVIIEKLAHTSKPFGKQIASLIPMITEFQSRTKTITDEIYQQNGVDYLISVAPIVVRKQQVGQILMIRDMTDLTSLHEQLINTTAYASSLQSQSHDFLNKLHVIYGLSDIGDAEALQIYLQKILEPEQEFSSRMVYLIHNPIIAGFLIGERSRFLEKQLPFMVEIYPDIPPSSNQQKVQLWMNMVRVIHDFLLSQTLKQFAMRLGYQNKQLELVYTLPNDDFLIPALRSLLHTKYFDNLLKTTNGRFTLENQGQAYKLILTLPYISTKEEENDIPNINY</sequence>
<dbReference type="Gene3D" id="1.10.287.130">
    <property type="match status" value="1"/>
</dbReference>
<evidence type="ECO:0000256" key="5">
    <source>
        <dbReference type="ARBA" id="ARBA00022692"/>
    </source>
</evidence>
<evidence type="ECO:0000259" key="13">
    <source>
        <dbReference type="Pfam" id="PF14689"/>
    </source>
</evidence>
<evidence type="ECO:0000256" key="9">
    <source>
        <dbReference type="ARBA" id="ARBA00022989"/>
    </source>
</evidence>
<organism evidence="15 16">
    <name type="scientific">Vagococcus salmoninarum</name>
    <dbReference type="NCBI Taxonomy" id="2739"/>
    <lineage>
        <taxon>Bacteria</taxon>
        <taxon>Bacillati</taxon>
        <taxon>Bacillota</taxon>
        <taxon>Bacilli</taxon>
        <taxon>Lactobacillales</taxon>
        <taxon>Enterococcaceae</taxon>
        <taxon>Vagococcus</taxon>
    </lineage>
</organism>
<protein>
    <submittedName>
        <fullName evidence="15">Uncharacterized protein</fullName>
    </submittedName>
</protein>